<keyword evidence="6 10" id="KW-1133">Transmembrane helix</keyword>
<dbReference type="InterPro" id="IPR013120">
    <property type="entry name" value="FAR_NAD-bd"/>
</dbReference>
<keyword evidence="7 10" id="KW-0443">Lipid metabolism</keyword>
<evidence type="ECO:0000256" key="6">
    <source>
        <dbReference type="ARBA" id="ARBA00022989"/>
    </source>
</evidence>
<accession>N6TRF7</accession>
<dbReference type="EMBL" id="KB741251">
    <property type="protein sequence ID" value="ENN71850.1"/>
    <property type="molecule type" value="Genomic_DNA"/>
</dbReference>
<organism evidence="11">
    <name type="scientific">Dendroctonus ponderosae</name>
    <name type="common">Mountain pine beetle</name>
    <dbReference type="NCBI Taxonomy" id="77166"/>
    <lineage>
        <taxon>Eukaryota</taxon>
        <taxon>Metazoa</taxon>
        <taxon>Ecdysozoa</taxon>
        <taxon>Arthropoda</taxon>
        <taxon>Hexapoda</taxon>
        <taxon>Insecta</taxon>
        <taxon>Pterygota</taxon>
        <taxon>Neoptera</taxon>
        <taxon>Endopterygota</taxon>
        <taxon>Coleoptera</taxon>
        <taxon>Polyphaga</taxon>
        <taxon>Cucujiformia</taxon>
        <taxon>Curculionidae</taxon>
        <taxon>Scolytinae</taxon>
        <taxon>Dendroctonus</taxon>
    </lineage>
</organism>
<dbReference type="InterPro" id="IPR036291">
    <property type="entry name" value="NAD(P)-bd_dom_sf"/>
</dbReference>
<feature type="transmembrane region" description="Helical" evidence="10">
    <location>
        <begin position="469"/>
        <end position="492"/>
    </location>
</feature>
<dbReference type="Pfam" id="PF03015">
    <property type="entry name" value="Sterile"/>
    <property type="match status" value="1"/>
</dbReference>
<gene>
    <name evidence="11" type="ORF">YQE_11468</name>
</gene>
<keyword evidence="8 10" id="KW-0472">Membrane</keyword>
<comment type="similarity">
    <text evidence="2 10">Belongs to the fatty acyl-CoA reductase family.</text>
</comment>
<evidence type="ECO:0000256" key="7">
    <source>
        <dbReference type="ARBA" id="ARBA00023098"/>
    </source>
</evidence>
<dbReference type="OrthoDB" id="429813at2759"/>
<evidence type="ECO:0000256" key="10">
    <source>
        <dbReference type="RuleBase" id="RU363097"/>
    </source>
</evidence>
<dbReference type="FunFam" id="3.40.50.720:FF:000143">
    <property type="entry name" value="Fatty acyl-CoA reductase"/>
    <property type="match status" value="1"/>
</dbReference>
<dbReference type="GO" id="GO:0080019">
    <property type="term" value="F:alcohol-forming very long-chain fatty acyl-CoA reductase activity"/>
    <property type="evidence" value="ECO:0007669"/>
    <property type="project" value="InterPro"/>
</dbReference>
<evidence type="ECO:0000256" key="2">
    <source>
        <dbReference type="ARBA" id="ARBA00005928"/>
    </source>
</evidence>
<dbReference type="CDD" id="cd09071">
    <property type="entry name" value="FAR_C"/>
    <property type="match status" value="1"/>
</dbReference>
<comment type="subcellular location">
    <subcellularLocation>
        <location evidence="1">Membrane</location>
        <topology evidence="1">Multi-pass membrane protein</topology>
    </subcellularLocation>
</comment>
<feature type="non-terminal residue" evidence="11">
    <location>
        <position position="1"/>
    </location>
</feature>
<comment type="catalytic activity">
    <reaction evidence="9 10">
        <text>a long-chain fatty acyl-CoA + 2 NADPH + 2 H(+) = a long-chain primary fatty alcohol + 2 NADP(+) + CoA</text>
        <dbReference type="Rhea" id="RHEA:52716"/>
        <dbReference type="ChEBI" id="CHEBI:15378"/>
        <dbReference type="ChEBI" id="CHEBI:57287"/>
        <dbReference type="ChEBI" id="CHEBI:57783"/>
        <dbReference type="ChEBI" id="CHEBI:58349"/>
        <dbReference type="ChEBI" id="CHEBI:77396"/>
        <dbReference type="ChEBI" id="CHEBI:83139"/>
        <dbReference type="EC" id="1.2.1.84"/>
    </reaction>
</comment>
<dbReference type="InterPro" id="IPR033640">
    <property type="entry name" value="FAR_C"/>
</dbReference>
<dbReference type="HOGENOM" id="CLU_024661_0_2_1"/>
<sequence>MGSDSDIASWYAGQSIFVTGATGFMGKVLVEKLLRCCPDVSTIYIVIRHKKGRNSSQRLEDFWNSPVFDKLRDRQNSETILNKLKCLSGDVVHPNLSLDEDVIQELEHNVTVVFHMAANVRFDQPLKSAVLLNTGGTLNVLDLACRFKKVKVFVHTSTSYCHCDETRLEEKLYPAPHNPRHILDLAKWMDGDLLKLLTPKLLGNSPNTYAYTKCLTEQLVSEYQSKLPIAICRPSIVIAAWKEPLPGWVDNLNGPTGILIGAGKGVIRTMHCNADFIADVVPVDVSVNSLMLIAWKTGSQPKENQADVFNVTVNKKFAKSWGEALAMGRKHFYDYPFSVCLWYPGGNIKSTYLAHAIAVFFLHLIPAYLVDFLMYLTNNKPFLVQTQKRIQNGLSVLQYYTTRPWNFSNEKLQRVSEGLSDRDRAVFYLDEGQIINDDYMKTYILGARKYCVHEEPETIPYARKVLKRLYYLDVLTNMLLICLLAWGFYLLVVNFASGLNLPGTFPNKPLKDLNLKAEASFANTSGDAGHRKINNLTRSSDIAALGKFL</sequence>
<name>N6TRF7_DENPD</name>
<keyword evidence="3 10" id="KW-0444">Lipid biosynthesis</keyword>
<evidence type="ECO:0000256" key="1">
    <source>
        <dbReference type="ARBA" id="ARBA00004141"/>
    </source>
</evidence>
<evidence type="ECO:0000256" key="8">
    <source>
        <dbReference type="ARBA" id="ARBA00023136"/>
    </source>
</evidence>
<reference evidence="11" key="1">
    <citation type="journal article" date="2013" name="Genome Biol.">
        <title>Draft genome of the mountain pine beetle, Dendroctonus ponderosae Hopkins, a major forest pest.</title>
        <authorList>
            <person name="Keeling C.I."/>
            <person name="Yuen M.M."/>
            <person name="Liao N.Y."/>
            <person name="Docking T.R."/>
            <person name="Chan S.K."/>
            <person name="Taylor G.A."/>
            <person name="Palmquist D.L."/>
            <person name="Jackman S.D."/>
            <person name="Nguyen A."/>
            <person name="Li M."/>
            <person name="Henderson H."/>
            <person name="Janes J.K."/>
            <person name="Zhao Y."/>
            <person name="Pandoh P."/>
            <person name="Moore R."/>
            <person name="Sperling F.A."/>
            <person name="Huber D.P."/>
            <person name="Birol I."/>
            <person name="Jones S.J."/>
            <person name="Bohlmann J."/>
        </authorList>
    </citation>
    <scope>NUCLEOTIDE SEQUENCE</scope>
</reference>
<dbReference type="PANTHER" id="PTHR11011">
    <property type="entry name" value="MALE STERILITY PROTEIN 2-RELATED"/>
    <property type="match status" value="1"/>
</dbReference>
<dbReference type="SUPFAM" id="SSF51735">
    <property type="entry name" value="NAD(P)-binding Rossmann-fold domains"/>
    <property type="match status" value="1"/>
</dbReference>
<evidence type="ECO:0000256" key="9">
    <source>
        <dbReference type="ARBA" id="ARBA00052530"/>
    </source>
</evidence>
<keyword evidence="4 10" id="KW-0812">Transmembrane</keyword>
<dbReference type="Gene3D" id="3.40.50.720">
    <property type="entry name" value="NAD(P)-binding Rossmann-like Domain"/>
    <property type="match status" value="1"/>
</dbReference>
<feature type="transmembrane region" description="Helical" evidence="10">
    <location>
        <begin position="352"/>
        <end position="376"/>
    </location>
</feature>
<evidence type="ECO:0000313" key="11">
    <source>
        <dbReference type="EMBL" id="ENN71850.1"/>
    </source>
</evidence>
<dbReference type="InterPro" id="IPR026055">
    <property type="entry name" value="FAR"/>
</dbReference>
<keyword evidence="10" id="KW-0560">Oxidoreductase</keyword>
<dbReference type="CDD" id="cd05236">
    <property type="entry name" value="FAR-N_SDR_e"/>
    <property type="match status" value="1"/>
</dbReference>
<dbReference type="GO" id="GO:0035336">
    <property type="term" value="P:long-chain fatty-acyl-CoA metabolic process"/>
    <property type="evidence" value="ECO:0007669"/>
    <property type="project" value="TreeGrafter"/>
</dbReference>
<dbReference type="GO" id="GO:0102965">
    <property type="term" value="F:alcohol-forming long-chain fatty acyl-CoA reductase activity"/>
    <property type="evidence" value="ECO:0007669"/>
    <property type="project" value="UniProtKB-EC"/>
</dbReference>
<dbReference type="PANTHER" id="PTHR11011:SF118">
    <property type="entry name" value="FATTY ACYL-COA REDUCTASE"/>
    <property type="match status" value="1"/>
</dbReference>
<evidence type="ECO:0000256" key="4">
    <source>
        <dbReference type="ARBA" id="ARBA00022692"/>
    </source>
</evidence>
<keyword evidence="5 10" id="KW-0521">NADP</keyword>
<dbReference type="OMA" id="SQVNWET"/>
<dbReference type="EC" id="1.2.1.84" evidence="10"/>
<comment type="function">
    <text evidence="10">Catalyzes the reduction of fatty acyl-CoA to fatty alcohols.</text>
</comment>
<protein>
    <recommendedName>
        <fullName evidence="10">Fatty acyl-CoA reductase</fullName>
        <ecNumber evidence="10">1.2.1.84</ecNumber>
    </recommendedName>
</protein>
<dbReference type="GO" id="GO:0005777">
    <property type="term" value="C:peroxisome"/>
    <property type="evidence" value="ECO:0007669"/>
    <property type="project" value="TreeGrafter"/>
</dbReference>
<evidence type="ECO:0000256" key="5">
    <source>
        <dbReference type="ARBA" id="ARBA00022857"/>
    </source>
</evidence>
<dbReference type="AlphaFoldDB" id="N6TRF7"/>
<proteinExistence type="inferred from homology"/>
<dbReference type="GO" id="GO:0016020">
    <property type="term" value="C:membrane"/>
    <property type="evidence" value="ECO:0007669"/>
    <property type="project" value="UniProtKB-SubCell"/>
</dbReference>
<evidence type="ECO:0000256" key="3">
    <source>
        <dbReference type="ARBA" id="ARBA00022516"/>
    </source>
</evidence>
<dbReference type="Pfam" id="PF07993">
    <property type="entry name" value="NAD_binding_4"/>
    <property type="match status" value="1"/>
</dbReference>